<keyword evidence="5" id="KW-0812">Transmembrane</keyword>
<dbReference type="GO" id="GO:0016616">
    <property type="term" value="F:oxidoreductase activity, acting on the CH-OH group of donors, NAD or NADP as acceptor"/>
    <property type="evidence" value="ECO:0007669"/>
    <property type="project" value="UniProtKB-ARBA"/>
</dbReference>
<keyword evidence="5" id="KW-0472">Membrane</keyword>
<accession>A0A8K0JST5</accession>
<proteinExistence type="inferred from homology"/>
<sequence>MSSSSSSSLPFITLNDGRSIPAIAYGLGTANYGKPSSELVEMAINEAGYRHIDCAQMYENSESVGQAWTSTGLKREELVLTTKLSGSDPRAGLEAELRLLRTNYVDLWLIHTPKVKIGYGKAWSLMEDVLKEGKTRSIGVSNYMIDEMTEMLETAKVTPAANQIEFHPYCYPYLESLVRLCHERGITIECYGPLSPITKGKGGPLDPVLQKIAGQTGLNEGQVLLKWAKQVSRGVIVTTSTKADRLKEHLAALQAPELTSEQVDEITQAGRTSPQRFFKGVLLQPEQKPAEKKSPSTKSKGLPLGSTLMLVALFLLLLPLAMASPAMLFGRDGLGYADPADNGGKLLTVSVSGAVSDSHGADHIRHFHPSRSPKIPGLRVSVNP</sequence>
<dbReference type="Pfam" id="PF00248">
    <property type="entry name" value="Aldo_ket_red"/>
    <property type="match status" value="1"/>
</dbReference>
<dbReference type="PANTHER" id="PTHR43827:SF3">
    <property type="entry name" value="NADP-DEPENDENT OXIDOREDUCTASE DOMAIN-CONTAINING PROTEIN"/>
    <property type="match status" value="1"/>
</dbReference>
<keyword evidence="2" id="KW-0521">NADP</keyword>
<dbReference type="SUPFAM" id="SSF51430">
    <property type="entry name" value="NAD(P)-linked oxidoreductase"/>
    <property type="match status" value="1"/>
</dbReference>
<evidence type="ECO:0000313" key="8">
    <source>
        <dbReference type="Proteomes" id="UP000812966"/>
    </source>
</evidence>
<comment type="similarity">
    <text evidence="1">Belongs to the aldo/keto reductase family.</text>
</comment>
<keyword evidence="8" id="KW-1185">Reference proteome</keyword>
<protein>
    <recommendedName>
        <fullName evidence="6">NADP-dependent oxidoreductase domain-containing protein</fullName>
    </recommendedName>
</protein>
<reference evidence="7" key="1">
    <citation type="submission" date="2020-04" db="EMBL/GenBank/DDBJ databases">
        <title>Analysis of mating type loci in Filobasidium floriforme.</title>
        <authorList>
            <person name="Nowrousian M."/>
        </authorList>
    </citation>
    <scope>NUCLEOTIDE SEQUENCE</scope>
    <source>
        <strain evidence="7">CBS 6242</strain>
    </source>
</reference>
<evidence type="ECO:0000313" key="7">
    <source>
        <dbReference type="EMBL" id="KAG7579975.1"/>
    </source>
</evidence>
<evidence type="ECO:0000256" key="5">
    <source>
        <dbReference type="SAM" id="Phobius"/>
    </source>
</evidence>
<organism evidence="7 8">
    <name type="scientific">Filobasidium floriforme</name>
    <dbReference type="NCBI Taxonomy" id="5210"/>
    <lineage>
        <taxon>Eukaryota</taxon>
        <taxon>Fungi</taxon>
        <taxon>Dikarya</taxon>
        <taxon>Basidiomycota</taxon>
        <taxon>Agaricomycotina</taxon>
        <taxon>Tremellomycetes</taxon>
        <taxon>Filobasidiales</taxon>
        <taxon>Filobasidiaceae</taxon>
        <taxon>Filobasidium</taxon>
    </lineage>
</organism>
<evidence type="ECO:0000259" key="6">
    <source>
        <dbReference type="Pfam" id="PF00248"/>
    </source>
</evidence>
<dbReference type="InterPro" id="IPR044494">
    <property type="entry name" value="AKR3C2/3"/>
</dbReference>
<dbReference type="PANTHER" id="PTHR43827">
    <property type="entry name" value="2,5-DIKETO-D-GLUCONIC ACID REDUCTASE"/>
    <property type="match status" value="1"/>
</dbReference>
<evidence type="ECO:0000256" key="4">
    <source>
        <dbReference type="SAM" id="MobiDB-lite"/>
    </source>
</evidence>
<keyword evidence="5" id="KW-1133">Transmembrane helix</keyword>
<dbReference type="InterPro" id="IPR018170">
    <property type="entry name" value="Aldo/ket_reductase_CS"/>
</dbReference>
<dbReference type="PROSITE" id="PS00062">
    <property type="entry name" value="ALDOKETO_REDUCTASE_2"/>
    <property type="match status" value="1"/>
</dbReference>
<evidence type="ECO:0000256" key="2">
    <source>
        <dbReference type="ARBA" id="ARBA00022857"/>
    </source>
</evidence>
<feature type="region of interest" description="Disordered" evidence="4">
    <location>
        <begin position="280"/>
        <end position="300"/>
    </location>
</feature>
<feature type="domain" description="NADP-dependent oxidoreductase" evidence="6">
    <location>
        <begin position="36"/>
        <end position="269"/>
    </location>
</feature>
<evidence type="ECO:0000256" key="1">
    <source>
        <dbReference type="ARBA" id="ARBA00007905"/>
    </source>
</evidence>
<feature type="region of interest" description="Disordered" evidence="4">
    <location>
        <begin position="365"/>
        <end position="384"/>
    </location>
</feature>
<dbReference type="CDD" id="cd19120">
    <property type="entry name" value="AKR_AKR3C2-3"/>
    <property type="match status" value="1"/>
</dbReference>
<keyword evidence="3" id="KW-0560">Oxidoreductase</keyword>
<dbReference type="InterPro" id="IPR020471">
    <property type="entry name" value="AKR"/>
</dbReference>
<dbReference type="AlphaFoldDB" id="A0A8K0JST5"/>
<dbReference type="GO" id="GO:0016652">
    <property type="term" value="F:oxidoreductase activity, acting on NAD(P)H as acceptor"/>
    <property type="evidence" value="ECO:0007669"/>
    <property type="project" value="InterPro"/>
</dbReference>
<dbReference type="InterPro" id="IPR036812">
    <property type="entry name" value="NAD(P)_OxRdtase_dom_sf"/>
</dbReference>
<dbReference type="InterPro" id="IPR023210">
    <property type="entry name" value="NADP_OxRdtase_dom"/>
</dbReference>
<dbReference type="Proteomes" id="UP000812966">
    <property type="component" value="Unassembled WGS sequence"/>
</dbReference>
<name>A0A8K0JST5_9TREE</name>
<gene>
    <name evidence="7" type="ORF">FFLO_00183</name>
</gene>
<dbReference type="Gene3D" id="3.20.20.100">
    <property type="entry name" value="NADP-dependent oxidoreductase domain"/>
    <property type="match status" value="1"/>
</dbReference>
<evidence type="ECO:0000256" key="3">
    <source>
        <dbReference type="ARBA" id="ARBA00023002"/>
    </source>
</evidence>
<feature type="transmembrane region" description="Helical" evidence="5">
    <location>
        <begin position="302"/>
        <end position="321"/>
    </location>
</feature>
<comment type="caution">
    <text evidence="7">The sequence shown here is derived from an EMBL/GenBank/DDBJ whole genome shotgun (WGS) entry which is preliminary data.</text>
</comment>
<dbReference type="EMBL" id="JABELV010000002">
    <property type="protein sequence ID" value="KAG7579975.1"/>
    <property type="molecule type" value="Genomic_DNA"/>
</dbReference>
<dbReference type="PRINTS" id="PR00069">
    <property type="entry name" value="ALDKETRDTASE"/>
</dbReference>